<proteinExistence type="inferred from homology"/>
<sequence>MAASMGALKKDLRKQIRRIMSDLPGATIETQTANAVKTLLAMPEYRSAKRISVYLSMPSGEISTSSIVRDALEQNKRVFVPYTYQLKGPKDGQPKSVMDMVELKSFPDYEGMESDKWGIPTPSEASITERANSFGGTGLTNGEVAESADPANGLDMIIMPGMAFDANFGRLGHGKGFYDYFLQRCHQSSGMPFRGKTSCIQFLAPGQSVPMDSTDYRLDALILGNGEVRRAQA</sequence>
<evidence type="ECO:0000313" key="7">
    <source>
        <dbReference type="EMBL" id="KAF2748871.1"/>
    </source>
</evidence>
<evidence type="ECO:0000256" key="6">
    <source>
        <dbReference type="PIRSR" id="PIRSR006806-1"/>
    </source>
</evidence>
<feature type="binding site" evidence="6">
    <location>
        <position position="55"/>
    </location>
    <ligand>
        <name>substrate</name>
    </ligand>
</feature>
<dbReference type="GO" id="GO:0030272">
    <property type="term" value="F:5-formyltetrahydrofolate cyclo-ligase activity"/>
    <property type="evidence" value="ECO:0007669"/>
    <property type="project" value="UniProtKB-EC"/>
</dbReference>
<keyword evidence="8" id="KW-1185">Reference proteome</keyword>
<dbReference type="OrthoDB" id="2015992at2759"/>
<gene>
    <name evidence="7" type="ORF">M011DRAFT_493630</name>
</gene>
<dbReference type="GO" id="GO:0035999">
    <property type="term" value="P:tetrahydrofolate interconversion"/>
    <property type="evidence" value="ECO:0007669"/>
    <property type="project" value="TreeGrafter"/>
</dbReference>
<dbReference type="GO" id="GO:0005739">
    <property type="term" value="C:mitochondrion"/>
    <property type="evidence" value="ECO:0007669"/>
    <property type="project" value="TreeGrafter"/>
</dbReference>
<keyword evidence="3 6" id="KW-0067">ATP-binding</keyword>
<name>A0A6A6VI33_9PLEO</name>
<comment type="similarity">
    <text evidence="1">Belongs to the 5-formyltetrahydrofolate cyclo-ligase family.</text>
</comment>
<dbReference type="InterPro" id="IPR002698">
    <property type="entry name" value="FTHF_cligase"/>
</dbReference>
<keyword evidence="7" id="KW-0808">Transferase</keyword>
<dbReference type="AlphaFoldDB" id="A0A6A6VI33"/>
<keyword evidence="2 6" id="KW-0547">Nucleotide-binding</keyword>
<evidence type="ECO:0000313" key="8">
    <source>
        <dbReference type="Proteomes" id="UP000799440"/>
    </source>
</evidence>
<feature type="binding site" evidence="6">
    <location>
        <position position="61"/>
    </location>
    <ligand>
        <name>substrate</name>
    </ligand>
</feature>
<dbReference type="EC" id="6.3.3.2" evidence="5"/>
<dbReference type="InterPro" id="IPR037171">
    <property type="entry name" value="NagB/RpiA_transferase-like"/>
</dbReference>
<dbReference type="Pfam" id="PF01812">
    <property type="entry name" value="5-FTHF_cyc-lig"/>
    <property type="match status" value="1"/>
</dbReference>
<dbReference type="Gene3D" id="3.40.50.10420">
    <property type="entry name" value="NagB/RpiA/CoA transferase-like"/>
    <property type="match status" value="1"/>
</dbReference>
<reference evidence="7" key="1">
    <citation type="journal article" date="2020" name="Stud. Mycol.">
        <title>101 Dothideomycetes genomes: a test case for predicting lifestyles and emergence of pathogens.</title>
        <authorList>
            <person name="Haridas S."/>
            <person name="Albert R."/>
            <person name="Binder M."/>
            <person name="Bloem J."/>
            <person name="Labutti K."/>
            <person name="Salamov A."/>
            <person name="Andreopoulos B."/>
            <person name="Baker S."/>
            <person name="Barry K."/>
            <person name="Bills G."/>
            <person name="Bluhm B."/>
            <person name="Cannon C."/>
            <person name="Castanera R."/>
            <person name="Culley D."/>
            <person name="Daum C."/>
            <person name="Ezra D."/>
            <person name="Gonzalez J."/>
            <person name="Henrissat B."/>
            <person name="Kuo A."/>
            <person name="Liang C."/>
            <person name="Lipzen A."/>
            <person name="Lutzoni F."/>
            <person name="Magnuson J."/>
            <person name="Mondo S."/>
            <person name="Nolan M."/>
            <person name="Ohm R."/>
            <person name="Pangilinan J."/>
            <person name="Park H.-J."/>
            <person name="Ramirez L."/>
            <person name="Alfaro M."/>
            <person name="Sun H."/>
            <person name="Tritt A."/>
            <person name="Yoshinaga Y."/>
            <person name="Zwiers L.-H."/>
            <person name="Turgeon B."/>
            <person name="Goodwin S."/>
            <person name="Spatafora J."/>
            <person name="Crous P."/>
            <person name="Grigoriev I."/>
        </authorList>
    </citation>
    <scope>NUCLEOTIDE SEQUENCE</scope>
    <source>
        <strain evidence="7">CBS 119925</strain>
    </source>
</reference>
<evidence type="ECO:0000256" key="5">
    <source>
        <dbReference type="ARBA" id="ARBA00038966"/>
    </source>
</evidence>
<dbReference type="GO" id="GO:0005524">
    <property type="term" value="F:ATP binding"/>
    <property type="evidence" value="ECO:0007669"/>
    <property type="project" value="UniProtKB-KW"/>
</dbReference>
<evidence type="ECO:0000256" key="3">
    <source>
        <dbReference type="ARBA" id="ARBA00022840"/>
    </source>
</evidence>
<evidence type="ECO:0000256" key="1">
    <source>
        <dbReference type="ARBA" id="ARBA00010638"/>
    </source>
</evidence>
<dbReference type="PANTHER" id="PTHR23407:SF1">
    <property type="entry name" value="5-FORMYLTETRAHYDROFOLATE CYCLO-LIGASE"/>
    <property type="match status" value="1"/>
</dbReference>
<accession>A0A6A6VI33</accession>
<feature type="binding site" evidence="6">
    <location>
        <begin position="9"/>
        <end position="13"/>
    </location>
    <ligand>
        <name>ATP</name>
        <dbReference type="ChEBI" id="CHEBI:30616"/>
    </ligand>
</feature>
<dbReference type="Proteomes" id="UP000799440">
    <property type="component" value="Unassembled WGS sequence"/>
</dbReference>
<dbReference type="GO" id="GO:0016740">
    <property type="term" value="F:transferase activity"/>
    <property type="evidence" value="ECO:0007669"/>
    <property type="project" value="UniProtKB-KW"/>
</dbReference>
<dbReference type="GO" id="GO:0009396">
    <property type="term" value="P:folic acid-containing compound biosynthetic process"/>
    <property type="evidence" value="ECO:0007669"/>
    <property type="project" value="TreeGrafter"/>
</dbReference>
<dbReference type="InterPro" id="IPR024185">
    <property type="entry name" value="FTHF_cligase-like_sf"/>
</dbReference>
<evidence type="ECO:0000256" key="4">
    <source>
        <dbReference type="ARBA" id="ARBA00036539"/>
    </source>
</evidence>
<dbReference type="EMBL" id="MU006568">
    <property type="protein sequence ID" value="KAF2748871.1"/>
    <property type="molecule type" value="Genomic_DNA"/>
</dbReference>
<comment type="catalytic activity">
    <reaction evidence="4">
        <text>(6S)-5-formyl-5,6,7,8-tetrahydrofolate + ATP = (6R)-5,10-methenyltetrahydrofolate + ADP + phosphate</text>
        <dbReference type="Rhea" id="RHEA:10488"/>
        <dbReference type="ChEBI" id="CHEBI:30616"/>
        <dbReference type="ChEBI" id="CHEBI:43474"/>
        <dbReference type="ChEBI" id="CHEBI:57455"/>
        <dbReference type="ChEBI" id="CHEBI:57457"/>
        <dbReference type="ChEBI" id="CHEBI:456216"/>
        <dbReference type="EC" id="6.3.3.2"/>
    </reaction>
</comment>
<protein>
    <recommendedName>
        <fullName evidence="5">5-formyltetrahydrofolate cyclo-ligase</fullName>
        <ecNumber evidence="5">6.3.3.2</ecNumber>
    </recommendedName>
</protein>
<dbReference type="PIRSF" id="PIRSF006806">
    <property type="entry name" value="FTHF_cligase"/>
    <property type="match status" value="1"/>
</dbReference>
<organism evidence="7 8">
    <name type="scientific">Sporormia fimetaria CBS 119925</name>
    <dbReference type="NCBI Taxonomy" id="1340428"/>
    <lineage>
        <taxon>Eukaryota</taxon>
        <taxon>Fungi</taxon>
        <taxon>Dikarya</taxon>
        <taxon>Ascomycota</taxon>
        <taxon>Pezizomycotina</taxon>
        <taxon>Dothideomycetes</taxon>
        <taxon>Pleosporomycetidae</taxon>
        <taxon>Pleosporales</taxon>
        <taxon>Sporormiaceae</taxon>
        <taxon>Sporormia</taxon>
    </lineage>
</organism>
<dbReference type="SUPFAM" id="SSF100950">
    <property type="entry name" value="NagB/RpiA/CoA transferase-like"/>
    <property type="match status" value="1"/>
</dbReference>
<evidence type="ECO:0000256" key="2">
    <source>
        <dbReference type="ARBA" id="ARBA00022741"/>
    </source>
</evidence>
<feature type="binding site" evidence="6">
    <location>
        <begin position="170"/>
        <end position="178"/>
    </location>
    <ligand>
        <name>ATP</name>
        <dbReference type="ChEBI" id="CHEBI:30616"/>
    </ligand>
</feature>
<dbReference type="PANTHER" id="PTHR23407">
    <property type="entry name" value="ATPASE INHIBITOR/5-FORMYLTETRAHYDROFOLATE CYCLO-LIGASE"/>
    <property type="match status" value="1"/>
</dbReference>